<dbReference type="AlphaFoldDB" id="A0A1N7EDM8"/>
<accession>A0A1N7EDM8</accession>
<dbReference type="EMBL" id="FTNU01000004">
    <property type="protein sequence ID" value="SIR86197.1"/>
    <property type="molecule type" value="Genomic_DNA"/>
</dbReference>
<keyword evidence="2" id="KW-1185">Reference proteome</keyword>
<sequence>MMNSIISKLRDSQYIEQQAFRMHCESIVNGIPVSYDFNDSLKTVSNFDELDRDFPNLPSLLKMQIIDEVKENKNL</sequence>
<proteinExistence type="predicted"/>
<protein>
    <submittedName>
        <fullName evidence="1">Uncharacterized protein</fullName>
    </submittedName>
</protein>
<gene>
    <name evidence="1" type="ORF">SAMN02745664_10484</name>
</gene>
<evidence type="ECO:0000313" key="2">
    <source>
        <dbReference type="Proteomes" id="UP000187495"/>
    </source>
</evidence>
<name>A0A1N7EDM8_9GAMM</name>
<reference evidence="2" key="1">
    <citation type="submission" date="2017-01" db="EMBL/GenBank/DDBJ databases">
        <authorList>
            <person name="Varghese N."/>
            <person name="Submissions S."/>
        </authorList>
    </citation>
    <scope>NUCLEOTIDE SEQUENCE [LARGE SCALE GENOMIC DNA]</scope>
    <source>
        <strain evidence="2">DSM 21768</strain>
    </source>
</reference>
<dbReference type="STRING" id="34061.B0189_06850"/>
<dbReference type="Proteomes" id="UP000187495">
    <property type="component" value="Unassembled WGS sequence"/>
</dbReference>
<organism evidence="1 2">
    <name type="scientific">Moraxella cuniculi DSM 21768</name>
    <dbReference type="NCBI Taxonomy" id="1122245"/>
    <lineage>
        <taxon>Bacteria</taxon>
        <taxon>Pseudomonadati</taxon>
        <taxon>Pseudomonadota</taxon>
        <taxon>Gammaproteobacteria</taxon>
        <taxon>Moraxellales</taxon>
        <taxon>Moraxellaceae</taxon>
        <taxon>Moraxella</taxon>
    </lineage>
</organism>
<dbReference type="RefSeq" id="WP_076554941.1">
    <property type="nucleotide sequence ID" value="NZ_FTNU01000004.1"/>
</dbReference>
<evidence type="ECO:0000313" key="1">
    <source>
        <dbReference type="EMBL" id="SIR86197.1"/>
    </source>
</evidence>